<organism evidence="1">
    <name type="scientific">marine metagenome</name>
    <dbReference type="NCBI Taxonomy" id="408172"/>
    <lineage>
        <taxon>unclassified sequences</taxon>
        <taxon>metagenomes</taxon>
        <taxon>ecological metagenomes</taxon>
    </lineage>
</organism>
<protein>
    <submittedName>
        <fullName evidence="1">Uncharacterized protein</fullName>
    </submittedName>
</protein>
<reference evidence="1" key="1">
    <citation type="submission" date="2018-05" db="EMBL/GenBank/DDBJ databases">
        <authorList>
            <person name="Lanie J.A."/>
            <person name="Ng W.-L."/>
            <person name="Kazmierczak K.M."/>
            <person name="Andrzejewski T.M."/>
            <person name="Davidsen T.M."/>
            <person name="Wayne K.J."/>
            <person name="Tettelin H."/>
            <person name="Glass J.I."/>
            <person name="Rusch D."/>
            <person name="Podicherti R."/>
            <person name="Tsui H.-C.T."/>
            <person name="Winkler M.E."/>
        </authorList>
    </citation>
    <scope>NUCLEOTIDE SEQUENCE</scope>
</reference>
<name>A0A382JKZ0_9ZZZZ</name>
<dbReference type="AlphaFoldDB" id="A0A382JKZ0"/>
<dbReference type="EMBL" id="UINC01074283">
    <property type="protein sequence ID" value="SVC11311.1"/>
    <property type="molecule type" value="Genomic_DNA"/>
</dbReference>
<proteinExistence type="predicted"/>
<sequence length="123" mass="15098">MGYVARNWVYTFNKYNEKIEYQIYSRSLPWLTKFRWQGPMVINGPEQMEIDHPHFWNWIDEFKPDVILFQDQSIYGKSQMREESSRLKKMGIKLINYPDWIMRGEIEKYRGIYDINLAHVKRN</sequence>
<gene>
    <name evidence="1" type="ORF">METZ01_LOCUS264165</name>
</gene>
<accession>A0A382JKZ0</accession>
<evidence type="ECO:0000313" key="1">
    <source>
        <dbReference type="EMBL" id="SVC11311.1"/>
    </source>
</evidence>
<feature type="non-terminal residue" evidence="1">
    <location>
        <position position="123"/>
    </location>
</feature>